<dbReference type="EMBL" id="LSSM01007336">
    <property type="protein sequence ID" value="OMJ08646.1"/>
    <property type="molecule type" value="Genomic_DNA"/>
</dbReference>
<evidence type="ECO:0000313" key="3">
    <source>
        <dbReference type="EMBL" id="OMJ08646.1"/>
    </source>
</evidence>
<name>A0A1R1X1X6_9FUNG</name>
<dbReference type="OrthoDB" id="2333384at2759"/>
<feature type="region of interest" description="Disordered" evidence="1">
    <location>
        <begin position="186"/>
        <end position="215"/>
    </location>
</feature>
<organism evidence="3 4">
    <name type="scientific">Smittium culicis</name>
    <dbReference type="NCBI Taxonomy" id="133412"/>
    <lineage>
        <taxon>Eukaryota</taxon>
        <taxon>Fungi</taxon>
        <taxon>Fungi incertae sedis</taxon>
        <taxon>Zoopagomycota</taxon>
        <taxon>Kickxellomycotina</taxon>
        <taxon>Harpellomycetes</taxon>
        <taxon>Harpellales</taxon>
        <taxon>Legeriomycetaceae</taxon>
        <taxon>Smittium</taxon>
    </lineage>
</organism>
<reference evidence="4" key="1">
    <citation type="submission" date="2017-01" db="EMBL/GenBank/DDBJ databases">
        <authorList>
            <person name="Wang Y."/>
            <person name="White M."/>
            <person name="Kvist S."/>
            <person name="Moncalvo J.-M."/>
        </authorList>
    </citation>
    <scope>NUCLEOTIDE SEQUENCE [LARGE SCALE GENOMIC DNA]</scope>
    <source>
        <strain evidence="4">ID-206-W2</strain>
    </source>
</reference>
<accession>A0A1R1X1X6</accession>
<dbReference type="AlphaFoldDB" id="A0A1R1X1X6"/>
<dbReference type="Proteomes" id="UP000187429">
    <property type="component" value="Unassembled WGS sequence"/>
</dbReference>
<feature type="domain" description="Arrestin-like N-terminal" evidence="2">
    <location>
        <begin position="31"/>
        <end position="156"/>
    </location>
</feature>
<dbReference type="Pfam" id="PF00339">
    <property type="entry name" value="Arrestin_N"/>
    <property type="match status" value="1"/>
</dbReference>
<dbReference type="InterPro" id="IPR014752">
    <property type="entry name" value="Arrestin-like_C"/>
</dbReference>
<dbReference type="InterPro" id="IPR011021">
    <property type="entry name" value="Arrestin-like_N"/>
</dbReference>
<comment type="caution">
    <text evidence="3">The sequence shown here is derived from an EMBL/GenBank/DDBJ whole genome shotgun (WGS) entry which is preliminary data.</text>
</comment>
<dbReference type="Gene3D" id="2.60.40.640">
    <property type="match status" value="1"/>
</dbReference>
<keyword evidence="4" id="KW-1185">Reference proteome</keyword>
<protein>
    <recommendedName>
        <fullName evidence="2">Arrestin-like N-terminal domain-containing protein</fullName>
    </recommendedName>
</protein>
<sequence length="422" mass="46867">MLSGARISLDIHSDTILFHGTEESASSKLLYGKVRLHIKSKTRIRSLYANVSGISSYGFVNENYESPSFNVNNCYASKSQILDHKEVLFESSESNGSLFLPKTYEFSFIIKMEGSLPATVYTEYGKTEYKLKVVLEKANILSMNVSKSIPIYVRRIIDIGQLVSPPISSPQPLIQAVDDLLPAFTSPSAQSSPSPIVSPVSSPSSSPSTSFADLPSSINHNSPAPAFSPLPLVDSSLPRLISKSFDDKLHLKIYTNSSIYTTEQQLKLAVEVFPLHESVRVISIGSVFNESVSIKSLSTTTGQVVASKRYLRIINSVHKNLSSFQTVSKNGFFSSNSYEMLLQTSSSHKSAQLDIENNVFKVSHYVKLYCIIEFEGKREKLFTLFPVFIVPNEYFTEFNNLPLYSPSEPYAQINLLPPAYSE</sequence>
<evidence type="ECO:0000259" key="2">
    <source>
        <dbReference type="Pfam" id="PF00339"/>
    </source>
</evidence>
<proteinExistence type="predicted"/>
<evidence type="ECO:0000256" key="1">
    <source>
        <dbReference type="SAM" id="MobiDB-lite"/>
    </source>
</evidence>
<dbReference type="SUPFAM" id="SSF81296">
    <property type="entry name" value="E set domains"/>
    <property type="match status" value="1"/>
</dbReference>
<gene>
    <name evidence="3" type="ORF">AYI69_g10986</name>
</gene>
<evidence type="ECO:0000313" key="4">
    <source>
        <dbReference type="Proteomes" id="UP000187429"/>
    </source>
</evidence>
<dbReference type="InterPro" id="IPR014756">
    <property type="entry name" value="Ig_E-set"/>
</dbReference>